<feature type="compositionally biased region" description="Polar residues" evidence="2">
    <location>
        <begin position="1722"/>
        <end position="1731"/>
    </location>
</feature>
<proteinExistence type="predicted"/>
<evidence type="ECO:0000259" key="3">
    <source>
        <dbReference type="Pfam" id="PF15082"/>
    </source>
</evidence>
<evidence type="ECO:0000313" key="4">
    <source>
        <dbReference type="EMBL" id="CAF0770019.1"/>
    </source>
</evidence>
<dbReference type="Proteomes" id="UP000663852">
    <property type="component" value="Unassembled WGS sequence"/>
</dbReference>
<dbReference type="OrthoDB" id="76966at2759"/>
<feature type="region of interest" description="Disordered" evidence="2">
    <location>
        <begin position="446"/>
        <end position="474"/>
    </location>
</feature>
<evidence type="ECO:0000313" key="5">
    <source>
        <dbReference type="Proteomes" id="UP000663852"/>
    </source>
</evidence>
<reference evidence="4" key="1">
    <citation type="submission" date="2021-02" db="EMBL/GenBank/DDBJ databases">
        <authorList>
            <person name="Nowell W R."/>
        </authorList>
    </citation>
    <scope>NUCLEOTIDE SEQUENCE</scope>
</reference>
<accession>A0A813QPH7</accession>
<feature type="region of interest" description="Disordered" evidence="2">
    <location>
        <begin position="1092"/>
        <end position="1115"/>
    </location>
</feature>
<dbReference type="InterPro" id="IPR040401">
    <property type="entry name" value="CCDC162"/>
</dbReference>
<dbReference type="EMBL" id="CAJNOJ010000008">
    <property type="protein sequence ID" value="CAF0770019.1"/>
    <property type="molecule type" value="Genomic_DNA"/>
</dbReference>
<feature type="domain" description="DUF4549" evidence="3">
    <location>
        <begin position="19"/>
        <end position="145"/>
    </location>
</feature>
<feature type="compositionally biased region" description="Low complexity" evidence="2">
    <location>
        <begin position="1094"/>
        <end position="1106"/>
    </location>
</feature>
<dbReference type="PANTHER" id="PTHR33331">
    <property type="entry name" value="COILED-COIL DOMAIN-CONTAINING PROTEIN 162"/>
    <property type="match status" value="1"/>
</dbReference>
<dbReference type="Pfam" id="PF15082">
    <property type="entry name" value="DUF4549"/>
    <property type="match status" value="1"/>
</dbReference>
<comment type="caution">
    <text evidence="4">The sequence shown here is derived from an EMBL/GenBank/DDBJ whole genome shotgun (WGS) entry which is preliminary data.</text>
</comment>
<feature type="coiled-coil region" evidence="1">
    <location>
        <begin position="1921"/>
        <end position="1966"/>
    </location>
</feature>
<gene>
    <name evidence="4" type="ORF">EDS130_LOCUS3256</name>
</gene>
<protein>
    <recommendedName>
        <fullName evidence="3">DUF4549 domain-containing protein</fullName>
    </recommendedName>
</protein>
<feature type="coiled-coil region" evidence="1">
    <location>
        <begin position="2091"/>
        <end position="2118"/>
    </location>
</feature>
<dbReference type="PANTHER" id="PTHR33331:SF13">
    <property type="entry name" value="COILED-COIL DOMAIN CONTAINING 162"/>
    <property type="match status" value="1"/>
</dbReference>
<organism evidence="4 5">
    <name type="scientific">Adineta ricciae</name>
    <name type="common">Rotifer</name>
    <dbReference type="NCBI Taxonomy" id="249248"/>
    <lineage>
        <taxon>Eukaryota</taxon>
        <taxon>Metazoa</taxon>
        <taxon>Spiralia</taxon>
        <taxon>Gnathifera</taxon>
        <taxon>Rotifera</taxon>
        <taxon>Eurotatoria</taxon>
        <taxon>Bdelloidea</taxon>
        <taxon>Adinetida</taxon>
        <taxon>Adinetidae</taxon>
        <taxon>Adineta</taxon>
    </lineage>
</organism>
<dbReference type="InterPro" id="IPR029376">
    <property type="entry name" value="DUF4549"/>
</dbReference>
<feature type="region of interest" description="Disordered" evidence="2">
    <location>
        <begin position="1703"/>
        <end position="1731"/>
    </location>
</feature>
<keyword evidence="1" id="KW-0175">Coiled coil</keyword>
<evidence type="ECO:0000256" key="2">
    <source>
        <dbReference type="SAM" id="MobiDB-lite"/>
    </source>
</evidence>
<evidence type="ECO:0000256" key="1">
    <source>
        <dbReference type="SAM" id="Coils"/>
    </source>
</evidence>
<sequence>MQVWTHEIDSHLDRNEDRSQLNKVDQQILHEYNEIKADIEENEVAHDLTFTRPFSSYLIPKDPAHYTRERRLYLERLAHVSTVPDLPILSDEFEDELQTCSLAKSDYSQESLPLLLEAFYLKRLSSLTYAKTLHTVRWKRFRQQQIDFTQVEQQFQDRSARIFAEFNDALQRSHRLCSIRETLLLPQTVASKTVNQAMVNDDYVAYIRFLVCQYRGQKYFDQLTELIRISHLKFRTRFSTDAQALLINLQPPVSPFQSTTALCRIPSIELDQKQTIDRLNTLFHLYSLPLDTTKIHTTGDEMELYANVIRHYRVLFSEQEKERVTVLYDSARPKVISQARQSSSCKLIKKSTWVPFVTLKPERDPQRERDYWKYIKNGKKDELLMRITQFLYVRNADKSVNALKQYLLAVKANQSVQRKQPVDNTSRAVSMSDVFWKNIFDLTSENETNNENEKNNDDQEDDDLHDSYDFQDSTTRSGRYMKRDEFNYLETLQKLGLDDTSGQSRDKDNEENDASESYGLQLSYLILRLLRIRTLRHRCLHEFNYLRSLQRTLTIYEQRLTITTKEKDLEMIDQRFNNYVPHTYLFDTPHECTLDALNYMQSGEYIENIEDFSRETKITNDGSIVHVQDSNGIHIIYDCAFDDLNELEQEIVSIGSYFLEKASIKHQKSSSDVQFIKKMDRFEILYNLWEYEFSYLQYKRQLADCYYEIYQHTFDQNERHLIAQAIMSISARRPRIDFRTDDYFAHSYSLETRHLQQYLSLVREYISRHVSDMRQITENLFDTTDYGSYFPSTRLATSPPIYLSVSKIHSYYLFEFLESLSTLTRLPHVLKQSFNELIEFEELQRQTNLSLTEKMVYELDYLEEIVSSYKQLHQPGSMYSANQQRDVFNTLYSDHPSMMGKLAYEILKQVDEARTTKKEQYDKYLKLNSSLLELITLRYRLIRSATESELLSTVYKQQLDTMSIDHSHLSLRFIQFEFAQSRNLPNINTDNHHITSQLADGQLDKITGQPNLLFAIHELEEGTIGRINFRQKDQWLAYMNDPDEAVNNLKTVLRLQLMHNHFVYTAAVQHRVSIICITQQLKATKLDNNIEQTKSSAASKRSGSAKPQSDQPNAALNDVLYETTRRKLFRENYFISIQFEKTPYRNAALAEFMRQREAKPMQYQQAREAEKLKRSLLNDFIDRVHQRNSLILLRLQIIQAYLGLTHLLQQFPLTSRSHFLWPKPIPVVLPTTTEKSDSSVASSVQSEELTSNGFKHRPKALLNDNGTDLINLWYIPSFFEQLNIFKGLKLDLSELQTRLQDVLRIVSSFNDLIHILVGYAQLNTLVANAEQRFSERTNELSTFDQSGEFASELHEIQREIHSLSSTSLSTIADLLETKRRLTIFQIYFSIGYLIPDCFLKGKNQSAYTAVHSHSLPVLSDFVGDFNRFRPIYSILPEPLLAVQSSAKTFYPWTVHEYSYNITAKRLWWPKYSLIDRIHLCLIGLKPQELALANTEFVSTQIMFQNIEDIVKPKKASDLATTVLRRKKAPRSESLTNYLHLELYIIECIRLELVRYAWCTAKLNVAAINTVKTFEDAFVCYRDEIRSPILRQLSIATGYNNFYNDFPVALVNGQLPPHVTEYEYKHALVIRLLIELEGKFMMTDTLKVLKRERTIVLSERLREESGIPTDLWKKQQFTETFSVLRSNVLDELARKLCEYECKDEQSVPNSPSTVDHSKDGESTVVSSNSSRPTTTDIFCIRRSDLEQCLEEIGQRLMQRERENYTNYSTYYENILYNVRQAMATRDNELKSLRAQLQDQQYTMEIDSQLLSLSAYFDLITELSRLRYANDQFQIDKQLRFDQELIRIREDFQTRMHGLLDVNVQLRNEINKYRENLFYSTIAIIKEIRRETHELARTKLATSAKMIADELTANHTNLIEDLHDQHNQDQERQRDRLEKAEEEYRRREAELEKEVARLEYELHQHQKRYVSKTSKQVEEIQALKKANNYLRRRITINEGQYKKLIESESKTENKANIERISDLRQALNQNQIIETKLRWVQEQSNQLVMKDHELEKKTSEYERENHAMKLAQAYVKRDLVQTKKKLEQERSLKIDAFHQVETLRTNLNEIEEEFEQALLSDGTNNLLSSSMITQNSRSMASARPVTPYQILLTRNRPMTSNSMYLRDRQHLTGTRSRLQTSSSMKRPQTANVHIEKITPLTEKLFANLGVTTPPASSSIKMLRIKSAKT</sequence>
<name>A0A813QPH7_ADIRI</name>